<dbReference type="Gene3D" id="1.20.1280.50">
    <property type="match status" value="1"/>
</dbReference>
<protein>
    <recommendedName>
        <fullName evidence="1">F-box domain-containing protein</fullName>
    </recommendedName>
</protein>
<reference evidence="2" key="2">
    <citation type="submission" date="2018-05" db="EMBL/GenBank/DDBJ databases">
        <title>OmerRS3 (Oryza meridionalis Reference Sequence Version 3).</title>
        <authorList>
            <person name="Zhang J."/>
            <person name="Kudrna D."/>
            <person name="Lee S."/>
            <person name="Talag J."/>
            <person name="Welchert J."/>
            <person name="Wing R.A."/>
        </authorList>
    </citation>
    <scope>NUCLEOTIDE SEQUENCE [LARGE SCALE GENOMIC DNA]</scope>
    <source>
        <strain evidence="2">cv. OR44</strain>
    </source>
</reference>
<dbReference type="Proteomes" id="UP000008021">
    <property type="component" value="Chromosome 9"/>
</dbReference>
<dbReference type="CDD" id="cd22160">
    <property type="entry name" value="F-box_AtFBL13-like"/>
    <property type="match status" value="1"/>
</dbReference>
<dbReference type="EnsemblPlants" id="OMERI09G06520.1">
    <property type="protein sequence ID" value="OMERI09G06520.1"/>
    <property type="gene ID" value="OMERI09G06520"/>
</dbReference>
<feature type="domain" description="F-box" evidence="1">
    <location>
        <begin position="28"/>
        <end position="64"/>
    </location>
</feature>
<dbReference type="Gramene" id="OMERI09G06520.1">
    <property type="protein sequence ID" value="OMERI09G06520.1"/>
    <property type="gene ID" value="OMERI09G06520"/>
</dbReference>
<dbReference type="InterPro" id="IPR032675">
    <property type="entry name" value="LRR_dom_sf"/>
</dbReference>
<keyword evidence="3" id="KW-1185">Reference proteome</keyword>
<dbReference type="Pfam" id="PF00646">
    <property type="entry name" value="F-box"/>
    <property type="match status" value="1"/>
</dbReference>
<dbReference type="InterPro" id="IPR055312">
    <property type="entry name" value="FBL15-like"/>
</dbReference>
<dbReference type="PANTHER" id="PTHR34709:SF26">
    <property type="entry name" value="F-BOX DOMAIN-CONTAINING PROTEIN"/>
    <property type="match status" value="1"/>
</dbReference>
<dbReference type="SUPFAM" id="SSF81383">
    <property type="entry name" value="F-box domain"/>
    <property type="match status" value="1"/>
</dbReference>
<dbReference type="STRING" id="40149.A0A0E0ERN0"/>
<dbReference type="InterPro" id="IPR001810">
    <property type="entry name" value="F-box_dom"/>
</dbReference>
<evidence type="ECO:0000313" key="3">
    <source>
        <dbReference type="Proteomes" id="UP000008021"/>
    </source>
</evidence>
<name>A0A0E0ERN0_9ORYZ</name>
<evidence type="ECO:0000259" key="1">
    <source>
        <dbReference type="PROSITE" id="PS50181"/>
    </source>
</evidence>
<dbReference type="HOGENOM" id="CLU_036439_0_0_1"/>
<proteinExistence type="predicted"/>
<dbReference type="SUPFAM" id="SSF52047">
    <property type="entry name" value="RNI-like"/>
    <property type="match status" value="1"/>
</dbReference>
<dbReference type="SMART" id="SM00256">
    <property type="entry name" value="FBOX"/>
    <property type="match status" value="1"/>
</dbReference>
<dbReference type="PANTHER" id="PTHR34709">
    <property type="entry name" value="OS10G0396666 PROTEIN"/>
    <property type="match status" value="1"/>
</dbReference>
<accession>A0A0E0ERN0</accession>
<dbReference type="InterPro" id="IPR036047">
    <property type="entry name" value="F-box-like_dom_sf"/>
</dbReference>
<dbReference type="PROSITE" id="PS50181">
    <property type="entry name" value="FBOX"/>
    <property type="match status" value="1"/>
</dbReference>
<dbReference type="AlphaFoldDB" id="A0A0E0ERN0"/>
<dbReference type="Gene3D" id="3.80.10.10">
    <property type="entry name" value="Ribonuclease Inhibitor"/>
    <property type="match status" value="1"/>
</dbReference>
<sequence length="552" mass="61265">MMKREERLSESDVEPDEVVVVGVGGDDDDRLSSLPDDLIGRILSFLPTRQAAVTSQLSRRWRRVWPAHVAALNLSVRDLPRQRRSTVRRRFEFATLARESLLRFPTTGIPSISLEIDNYINIAADGWFSQAMERAVGSVRVTSLRGLIGGMDLPPCARAVTMAVTSPRTVLTLPDDSLVFGRLAELSLSLVRLGGGGERPLDEFLSSCCPRLRILRLRAVRGHAVCRLVLNTLDLLEVLDINGIDDLATLDVSAPNLRCLNVRSCFRSGGDGAGAVAVSAPRIEAIGWYRSYPKHLTFRSGLARIRRLDGPLKLPAIGRRDQFDAPCTMQLLQSCSFVVGHLDMELVMPDEMTLLNWLGTQPAEAAGSDTGVCEDLIRRVPELPRVTVLSLNIRWSFTGGGGIAPSLASLLSRTPSLTRLHIHTRPYCFSDSQEGEAQQSWHTWLSKDGDISRRSLGRPLGCLREVRVDGLTGADREECRLVELLLTTIAPPSLETMSLAFLRHAVSFIIEDIAREIPVHFPMMATGRWERSPLNVLTWKKNTLNENYHMIN</sequence>
<reference evidence="2" key="1">
    <citation type="submission" date="2015-04" db="UniProtKB">
        <authorList>
            <consortium name="EnsemblPlants"/>
        </authorList>
    </citation>
    <scope>IDENTIFICATION</scope>
</reference>
<dbReference type="InterPro" id="IPR053781">
    <property type="entry name" value="F-box_AtFBL13-like"/>
</dbReference>
<organism evidence="2">
    <name type="scientific">Oryza meridionalis</name>
    <dbReference type="NCBI Taxonomy" id="40149"/>
    <lineage>
        <taxon>Eukaryota</taxon>
        <taxon>Viridiplantae</taxon>
        <taxon>Streptophyta</taxon>
        <taxon>Embryophyta</taxon>
        <taxon>Tracheophyta</taxon>
        <taxon>Spermatophyta</taxon>
        <taxon>Magnoliopsida</taxon>
        <taxon>Liliopsida</taxon>
        <taxon>Poales</taxon>
        <taxon>Poaceae</taxon>
        <taxon>BOP clade</taxon>
        <taxon>Oryzoideae</taxon>
        <taxon>Oryzeae</taxon>
        <taxon>Oryzinae</taxon>
        <taxon>Oryza</taxon>
    </lineage>
</organism>
<evidence type="ECO:0000313" key="2">
    <source>
        <dbReference type="EnsemblPlants" id="OMERI09G06520.1"/>
    </source>
</evidence>
<dbReference type="eggNOG" id="ENOG502R40H">
    <property type="taxonomic scope" value="Eukaryota"/>
</dbReference>